<dbReference type="AlphaFoldDB" id="A0A834N6H3"/>
<evidence type="ECO:0000313" key="1">
    <source>
        <dbReference type="EMBL" id="KAF7398610.1"/>
    </source>
</evidence>
<name>A0A834N6H3_VESVU</name>
<keyword evidence="2" id="KW-1185">Reference proteome</keyword>
<organism evidence="1 2">
    <name type="scientific">Vespula vulgaris</name>
    <name type="common">Yellow jacket</name>
    <name type="synonym">Wasp</name>
    <dbReference type="NCBI Taxonomy" id="7454"/>
    <lineage>
        <taxon>Eukaryota</taxon>
        <taxon>Metazoa</taxon>
        <taxon>Ecdysozoa</taxon>
        <taxon>Arthropoda</taxon>
        <taxon>Hexapoda</taxon>
        <taxon>Insecta</taxon>
        <taxon>Pterygota</taxon>
        <taxon>Neoptera</taxon>
        <taxon>Endopterygota</taxon>
        <taxon>Hymenoptera</taxon>
        <taxon>Apocrita</taxon>
        <taxon>Aculeata</taxon>
        <taxon>Vespoidea</taxon>
        <taxon>Vespidae</taxon>
        <taxon>Vespinae</taxon>
        <taxon>Vespula</taxon>
    </lineage>
</organism>
<proteinExistence type="predicted"/>
<reference evidence="1" key="1">
    <citation type="journal article" date="2020" name="G3 (Bethesda)">
        <title>High-Quality Assemblies for Three Invasive Social Wasps from the &lt;i&gt;Vespula&lt;/i&gt; Genus.</title>
        <authorList>
            <person name="Harrop T.W.R."/>
            <person name="Guhlin J."/>
            <person name="McLaughlin G.M."/>
            <person name="Permina E."/>
            <person name="Stockwell P."/>
            <person name="Gilligan J."/>
            <person name="Le Lec M.F."/>
            <person name="Gruber M.A.M."/>
            <person name="Quinn O."/>
            <person name="Lovegrove M."/>
            <person name="Duncan E.J."/>
            <person name="Remnant E.J."/>
            <person name="Van Eeckhoven J."/>
            <person name="Graham B."/>
            <person name="Knapp R.A."/>
            <person name="Langford K.W."/>
            <person name="Kronenberg Z."/>
            <person name="Press M.O."/>
            <person name="Eacker S.M."/>
            <person name="Wilson-Rankin E.E."/>
            <person name="Purcell J."/>
            <person name="Lester P.J."/>
            <person name="Dearden P.K."/>
        </authorList>
    </citation>
    <scope>NUCLEOTIDE SEQUENCE</scope>
    <source>
        <strain evidence="1">Marl-1</strain>
    </source>
</reference>
<dbReference type="Proteomes" id="UP000614350">
    <property type="component" value="Unassembled WGS sequence"/>
</dbReference>
<comment type="caution">
    <text evidence="1">The sequence shown here is derived from an EMBL/GenBank/DDBJ whole genome shotgun (WGS) entry which is preliminary data.</text>
</comment>
<evidence type="ECO:0000313" key="2">
    <source>
        <dbReference type="Proteomes" id="UP000614350"/>
    </source>
</evidence>
<dbReference type="EMBL" id="JACSEA010000006">
    <property type="protein sequence ID" value="KAF7398610.1"/>
    <property type="molecule type" value="Genomic_DNA"/>
</dbReference>
<accession>A0A834N6H3</accession>
<gene>
    <name evidence="1" type="ORF">HZH66_006507</name>
</gene>
<sequence length="164" mass="19138">MRKEEPGLVCWWFCRDNAESRMWRDKIKIIVVVEKRTREPHRGSARFGRLEWFKLFNIMADAANEVCSDLETQQFGRLFSNVNRLAVIMKLHVRVISLAYGVTSAFPPLEDVEMAGNSIDIQRLARFVWIEESRLREESQGIVSEDSQNVLLKDSEFEFNSRPA</sequence>
<protein>
    <submittedName>
        <fullName evidence="1">Uncharacterized protein</fullName>
    </submittedName>
</protein>